<proteinExistence type="predicted"/>
<dbReference type="AlphaFoldDB" id="A0AAV1BX35"/>
<protein>
    <submittedName>
        <fullName evidence="1">OLC1v1021076C1</fullName>
    </submittedName>
</protein>
<keyword evidence="2" id="KW-1185">Reference proteome</keyword>
<organism evidence="1 2">
    <name type="scientific">Oldenlandia corymbosa var. corymbosa</name>
    <dbReference type="NCBI Taxonomy" id="529605"/>
    <lineage>
        <taxon>Eukaryota</taxon>
        <taxon>Viridiplantae</taxon>
        <taxon>Streptophyta</taxon>
        <taxon>Embryophyta</taxon>
        <taxon>Tracheophyta</taxon>
        <taxon>Spermatophyta</taxon>
        <taxon>Magnoliopsida</taxon>
        <taxon>eudicotyledons</taxon>
        <taxon>Gunneridae</taxon>
        <taxon>Pentapetalae</taxon>
        <taxon>asterids</taxon>
        <taxon>lamiids</taxon>
        <taxon>Gentianales</taxon>
        <taxon>Rubiaceae</taxon>
        <taxon>Rubioideae</taxon>
        <taxon>Spermacoceae</taxon>
        <taxon>Hedyotis-Oldenlandia complex</taxon>
        <taxon>Oldenlandia</taxon>
    </lineage>
</organism>
<dbReference type="PANTHER" id="PTHR32370">
    <property type="entry name" value="OS12G0117600 PROTEIN"/>
    <property type="match status" value="1"/>
</dbReference>
<reference evidence="1" key="1">
    <citation type="submission" date="2023-03" db="EMBL/GenBank/DDBJ databases">
        <authorList>
            <person name="Julca I."/>
        </authorList>
    </citation>
    <scope>NUCLEOTIDE SEQUENCE</scope>
</reference>
<dbReference type="Proteomes" id="UP001161247">
    <property type="component" value="Chromosome 1"/>
</dbReference>
<evidence type="ECO:0000313" key="1">
    <source>
        <dbReference type="EMBL" id="CAI9087090.1"/>
    </source>
</evidence>
<accession>A0AAV1BX35</accession>
<gene>
    <name evidence="1" type="ORF">OLC1_LOCUS9</name>
</gene>
<dbReference type="InterPro" id="IPR043454">
    <property type="entry name" value="NPH3/RPT2-like"/>
</dbReference>
<sequence length="217" mass="24506">MVSLHPTIRLTHKSRQKVRKHDPNFGKEGVYMCNQGKKVWREWGECGAKCNHECRTISEVLTDLTIRINNVTYLLHKLVLLQKLLQRLCAGDNSEDSRNLTLELHDIPGGENAFELWPKFCCGSQSILSTGKVPLERSENLGILRRCIDSVMAKIQTPPEKASWGISAGTKAELIRRAGNQLESAKLNDLLIPYYSCSDDNQHDKSSSTMLTWSRPS</sequence>
<dbReference type="EMBL" id="OX459118">
    <property type="protein sequence ID" value="CAI9087090.1"/>
    <property type="molecule type" value="Genomic_DNA"/>
</dbReference>
<name>A0AAV1BX35_OLDCO</name>
<evidence type="ECO:0000313" key="2">
    <source>
        <dbReference type="Proteomes" id="UP001161247"/>
    </source>
</evidence>